<organism evidence="2 3">
    <name type="scientific">Desulfoplanes formicivorans</name>
    <dbReference type="NCBI Taxonomy" id="1592317"/>
    <lineage>
        <taxon>Bacteria</taxon>
        <taxon>Pseudomonadati</taxon>
        <taxon>Thermodesulfobacteriota</taxon>
        <taxon>Desulfovibrionia</taxon>
        <taxon>Desulfovibrionales</taxon>
        <taxon>Desulfoplanaceae</taxon>
        <taxon>Desulfoplanes</taxon>
    </lineage>
</organism>
<keyword evidence="1" id="KW-0732">Signal</keyword>
<reference evidence="3" key="1">
    <citation type="submission" date="2016-06" db="EMBL/GenBank/DDBJ databases">
        <title>Draft genome sequence of Desulfoplanes formicivorans strain Pf12B.</title>
        <authorList>
            <person name="Watanabe M."/>
            <person name="Kojima H."/>
            <person name="Fukui M."/>
        </authorList>
    </citation>
    <scope>NUCLEOTIDE SEQUENCE [LARGE SCALE GENOMIC DNA]</scope>
    <source>
        <strain evidence="3">Pf12B</strain>
    </source>
</reference>
<dbReference type="OrthoDB" id="5449868at2"/>
<name>A0A194AK58_9BACT</name>
<evidence type="ECO:0000313" key="2">
    <source>
        <dbReference type="EMBL" id="GAU09698.1"/>
    </source>
</evidence>
<dbReference type="Proteomes" id="UP000095200">
    <property type="component" value="Unassembled WGS sequence"/>
</dbReference>
<accession>A0A194AK58</accession>
<dbReference type="PROSITE" id="PS51257">
    <property type="entry name" value="PROKAR_LIPOPROTEIN"/>
    <property type="match status" value="1"/>
</dbReference>
<evidence type="ECO:0000256" key="1">
    <source>
        <dbReference type="SAM" id="SignalP"/>
    </source>
</evidence>
<evidence type="ECO:0008006" key="4">
    <source>
        <dbReference type="Google" id="ProtNLM"/>
    </source>
</evidence>
<proteinExistence type="predicted"/>
<dbReference type="STRING" id="1592317.DPF_2429"/>
<gene>
    <name evidence="2" type="ORF">DPF_2429</name>
</gene>
<keyword evidence="3" id="KW-1185">Reference proteome</keyword>
<feature type="signal peptide" evidence="1">
    <location>
        <begin position="1"/>
        <end position="20"/>
    </location>
</feature>
<dbReference type="EMBL" id="BDFE01000020">
    <property type="protein sequence ID" value="GAU09698.1"/>
    <property type="molecule type" value="Genomic_DNA"/>
</dbReference>
<sequence length="213" mass="23532">MKNVAQVVGVLMVVALVASCAPKASVTPVPGNVRLAVAGVFQPAHGWELMAGHLPEDMTALPPEALGFMDSELAAQLAGRKHAAPFIAPGVVRQCQEILWGQQRRSRPSAFSFWMEVAKCVPADYILVPYLFQWQERQGNDWSVNQPAGVVFDLYLIDVKNESVRRAHYEEVQHSLSENLLDAGTFYKRKGKWVTAEQMAREGLATCLEELGL</sequence>
<evidence type="ECO:0000313" key="3">
    <source>
        <dbReference type="Proteomes" id="UP000095200"/>
    </source>
</evidence>
<comment type="caution">
    <text evidence="2">The sequence shown here is derived from an EMBL/GenBank/DDBJ whole genome shotgun (WGS) entry which is preliminary data.</text>
</comment>
<dbReference type="RefSeq" id="WP_069859948.1">
    <property type="nucleotide sequence ID" value="NZ_BDFE01000020.1"/>
</dbReference>
<protein>
    <recommendedName>
        <fullName evidence="4">Lipoprotein</fullName>
    </recommendedName>
</protein>
<dbReference type="AlphaFoldDB" id="A0A194AK58"/>
<feature type="chain" id="PRO_5008507646" description="Lipoprotein" evidence="1">
    <location>
        <begin position="21"/>
        <end position="213"/>
    </location>
</feature>